<reference evidence="1 2" key="1">
    <citation type="submission" date="2012-03" db="EMBL/GenBank/DDBJ databases">
        <title>The Genome Sequence of Bartonella washoensis Sb944nv.</title>
        <authorList>
            <consortium name="The Broad Institute Genome Sequencing Platform"/>
            <consortium name="The Broad Institute Genome Sequencing Center for Infectious Disease"/>
            <person name="Feldgarden M."/>
            <person name="Kirby J."/>
            <person name="Kosoy M."/>
            <person name="Birtles R."/>
            <person name="Probert W.S."/>
            <person name="Chiaraviglio L."/>
            <person name="Young S.K."/>
            <person name="Zeng Q."/>
            <person name="Gargeya S."/>
            <person name="Fitzgerald M."/>
            <person name="Haas B."/>
            <person name="Abouelleil A."/>
            <person name="Alvarado L."/>
            <person name="Arachchi H.M."/>
            <person name="Berlin A."/>
            <person name="Chapman S.B."/>
            <person name="Gearin G."/>
            <person name="Goldberg J."/>
            <person name="Griggs A."/>
            <person name="Gujja S."/>
            <person name="Hansen M."/>
            <person name="Heiman D."/>
            <person name="Howarth C."/>
            <person name="Larimer J."/>
            <person name="Lui A."/>
            <person name="MacDonald P.J.P."/>
            <person name="McCowen C."/>
            <person name="Montmayeur A."/>
            <person name="Murphy C."/>
            <person name="Neiman D."/>
            <person name="Pearson M."/>
            <person name="Priest M."/>
            <person name="Roberts A."/>
            <person name="Saif S."/>
            <person name="Shea T."/>
            <person name="Sisk P."/>
            <person name="Stolte C."/>
            <person name="Sykes S."/>
            <person name="Wortman J."/>
            <person name="Nusbaum C."/>
            <person name="Birren B."/>
        </authorList>
    </citation>
    <scope>NUCLEOTIDE SEQUENCE [LARGE SCALE GENOMIC DNA]</scope>
    <source>
        <strain evidence="1 2">Sb944nv</strain>
    </source>
</reference>
<evidence type="ECO:0000313" key="1">
    <source>
        <dbReference type="EMBL" id="EJF77870.1"/>
    </source>
</evidence>
<dbReference type="RefSeq" id="WP_006924334.1">
    <property type="nucleotide sequence ID" value="NZ_JH725025.1"/>
</dbReference>
<proteinExistence type="predicted"/>
<accession>J1J2K9</accession>
<sequence>MKTNLSGRVRNTSLPENHALLPLFEAVVNSIHSIEEIGNDFSSRYIIISVIRSEQASLSLEKDTEKRNKTPIIGFKVIDNGTGFSDHNFQSFETLDSDHKREKGCHGIGRLLWLKAFDNIKIRSIYETDKGLKGRKFSFDAVLGIKALHEFQDNCTKRETVVELTGLKQKYKNHIPKKLQSIAKALLEHCLWYFARTGSCPSITIEDETEKILLNDLYKQYMHGTVFNEKIEIENYNFSIMHIKFRSLPLENQALYFCAANRVITKEVLSHNVPGIHAKLQDDIGEFIYSCYVSSPFLDERVRAERIGFDIEENTEGLLEKIDISFDKIRKAVVPRIQKYLDKELKQNIQNSKKIIEKFVAEKAPRYRTVLKHLTENDYIASPSSSDQSLELLLHKHLTKLEEKALKEGHDILHAEQNATYEEYLNKVSAYVETVNDLNRSDLIGYLCHRKVILDLLEKALKKSDKGYAKENVIHKLIMPMKCDSNDISMDNCNLWLIDEKLVFHDYLASDISLKAMPITGSTEDKRPDICALNVYDNPILISDEEPMKLASLFIIEIKRPMRDDAQSGTEKDPIKQVFDYLDEIRKGKVKTFDGRPIKDSLDIPGYCYIICDLTDSIRKCCKNSNLRITGDNMGYFGYNENYKAYIEVISFDKLVDNAKKRHRLFFDKMNLPIK</sequence>
<dbReference type="HOGENOM" id="CLU_408632_0_0_5"/>
<organism evidence="1 2">
    <name type="scientific">Candidatus Bartonella washoeensis Sb944nv</name>
    <dbReference type="NCBI Taxonomy" id="1094563"/>
    <lineage>
        <taxon>Bacteria</taxon>
        <taxon>Pseudomonadati</taxon>
        <taxon>Pseudomonadota</taxon>
        <taxon>Alphaproteobacteria</taxon>
        <taxon>Hyphomicrobiales</taxon>
        <taxon>Bartonellaceae</taxon>
        <taxon>Bartonella</taxon>
    </lineage>
</organism>
<gene>
    <name evidence="1" type="ORF">MCQ_01313</name>
</gene>
<protein>
    <recommendedName>
        <fullName evidence="3">Histidine kinase/HSP90-like ATPase domain-containing protein</fullName>
    </recommendedName>
</protein>
<dbReference type="eggNOG" id="COG0323">
    <property type="taxonomic scope" value="Bacteria"/>
</dbReference>
<dbReference type="EMBL" id="AILU01000038">
    <property type="protein sequence ID" value="EJF77870.1"/>
    <property type="molecule type" value="Genomic_DNA"/>
</dbReference>
<dbReference type="Proteomes" id="UP000008947">
    <property type="component" value="Unassembled WGS sequence"/>
</dbReference>
<evidence type="ECO:0000313" key="2">
    <source>
        <dbReference type="Proteomes" id="UP000008947"/>
    </source>
</evidence>
<dbReference type="PATRIC" id="fig|1094563.3.peg.1541"/>
<dbReference type="AlphaFoldDB" id="J1J2K9"/>
<keyword evidence="2" id="KW-1185">Reference proteome</keyword>
<comment type="caution">
    <text evidence="1">The sequence shown here is derived from an EMBL/GenBank/DDBJ whole genome shotgun (WGS) entry which is preliminary data.</text>
</comment>
<name>J1J2K9_9HYPH</name>
<evidence type="ECO:0008006" key="3">
    <source>
        <dbReference type="Google" id="ProtNLM"/>
    </source>
</evidence>